<proteinExistence type="predicted"/>
<evidence type="ECO:0000313" key="2">
    <source>
        <dbReference type="Proteomes" id="UP000297258"/>
    </source>
</evidence>
<accession>A0A4Y9SSS0</accession>
<dbReference type="AlphaFoldDB" id="A0A4Y9SSS0"/>
<reference evidence="1 2" key="1">
    <citation type="submission" date="2019-03" db="EMBL/GenBank/DDBJ databases">
        <title>Draft genome of Massilia hortus sp. nov., a novel bacterial species of the Oxalobacteraceae family.</title>
        <authorList>
            <person name="Peta V."/>
            <person name="Raths R."/>
            <person name="Bucking H."/>
        </authorList>
    </citation>
    <scope>NUCLEOTIDE SEQUENCE [LARGE SCALE GENOMIC DNA]</scope>
    <source>
        <strain evidence="1 2">ONC3</strain>
    </source>
</reference>
<name>A0A4Y9SSS0_9BURK</name>
<protein>
    <submittedName>
        <fullName evidence="1">Uncharacterized protein</fullName>
    </submittedName>
</protein>
<comment type="caution">
    <text evidence="1">The sequence shown here is derived from an EMBL/GenBank/DDBJ whole genome shotgun (WGS) entry which is preliminary data.</text>
</comment>
<evidence type="ECO:0000313" key="1">
    <source>
        <dbReference type="EMBL" id="TFW28264.1"/>
    </source>
</evidence>
<sequence>MQIDRVPPLVQSVVQVRNWVVEHVPCTDSMLGYDLFLKLGNDLASGHDLPFDTLAGGLPYPPDQVLAHVRRMAEADLVELDDSTAVRPTGRFVALLDQYGREFESRFIVRQNLRSEQLLVAASDPELAAFAQSLYDRVYDMGWLYLHNFGAVCFLMASLVARLAEAHGHTARVASCYVEITRDKLRYLLGGQGLASPGQIDGHAACIIDEAVIVDFGLGNVRRGYRRDFHWGVVCDYRREEHVLGGLAVPGGERVMWKDDWQSPHSEAELARYAPHLPGLLDQYLARFG</sequence>
<organism evidence="1 2">
    <name type="scientific">Massilia horti</name>
    <dbReference type="NCBI Taxonomy" id="2562153"/>
    <lineage>
        <taxon>Bacteria</taxon>
        <taxon>Pseudomonadati</taxon>
        <taxon>Pseudomonadota</taxon>
        <taxon>Betaproteobacteria</taxon>
        <taxon>Burkholderiales</taxon>
        <taxon>Oxalobacteraceae</taxon>
        <taxon>Telluria group</taxon>
        <taxon>Massilia</taxon>
    </lineage>
</organism>
<gene>
    <name evidence="1" type="ORF">E4O92_21685</name>
</gene>
<dbReference type="OrthoDB" id="8741591at2"/>
<dbReference type="Proteomes" id="UP000297258">
    <property type="component" value="Unassembled WGS sequence"/>
</dbReference>
<dbReference type="RefSeq" id="WP_135191748.1">
    <property type="nucleotide sequence ID" value="NZ_SPUM01000140.1"/>
</dbReference>
<keyword evidence="2" id="KW-1185">Reference proteome</keyword>
<dbReference type="EMBL" id="SPUM01000140">
    <property type="protein sequence ID" value="TFW28264.1"/>
    <property type="molecule type" value="Genomic_DNA"/>
</dbReference>